<dbReference type="RefSeq" id="WP_130289014.1">
    <property type="nucleotide sequence ID" value="NZ_SHKL01000001.1"/>
</dbReference>
<accession>A0A4Q7URV4</accession>
<protein>
    <submittedName>
        <fullName evidence="2">Uncharacterized protein</fullName>
    </submittedName>
</protein>
<evidence type="ECO:0000313" key="3">
    <source>
        <dbReference type="Proteomes" id="UP000291591"/>
    </source>
</evidence>
<comment type="caution">
    <text evidence="2">The sequence shown here is derived from an EMBL/GenBank/DDBJ whole genome shotgun (WGS) entry which is preliminary data.</text>
</comment>
<sequence>MNRYWHVADGSVRTPSGGTHRPAAPVGPPPTPGGQAPGRALSVDERFETILVLERLQETTPSRLLHDVAGRAIASLEEPGR</sequence>
<dbReference type="AlphaFoldDB" id="A0A4Q7URV4"/>
<evidence type="ECO:0000256" key="1">
    <source>
        <dbReference type="SAM" id="MobiDB-lite"/>
    </source>
</evidence>
<feature type="region of interest" description="Disordered" evidence="1">
    <location>
        <begin position="1"/>
        <end position="39"/>
    </location>
</feature>
<proteinExistence type="predicted"/>
<evidence type="ECO:0000313" key="2">
    <source>
        <dbReference type="EMBL" id="RZT84415.1"/>
    </source>
</evidence>
<organism evidence="2 3">
    <name type="scientific">Pseudonocardia sediminis</name>
    <dbReference type="NCBI Taxonomy" id="1397368"/>
    <lineage>
        <taxon>Bacteria</taxon>
        <taxon>Bacillati</taxon>
        <taxon>Actinomycetota</taxon>
        <taxon>Actinomycetes</taxon>
        <taxon>Pseudonocardiales</taxon>
        <taxon>Pseudonocardiaceae</taxon>
        <taxon>Pseudonocardia</taxon>
    </lineage>
</organism>
<gene>
    <name evidence="2" type="ORF">EV383_1256</name>
</gene>
<reference evidence="2 3" key="1">
    <citation type="submission" date="2019-02" db="EMBL/GenBank/DDBJ databases">
        <title>Sequencing the genomes of 1000 actinobacteria strains.</title>
        <authorList>
            <person name="Klenk H.-P."/>
        </authorList>
    </citation>
    <scope>NUCLEOTIDE SEQUENCE [LARGE SCALE GENOMIC DNA]</scope>
    <source>
        <strain evidence="2 3">DSM 45779</strain>
    </source>
</reference>
<name>A0A4Q7URV4_PSEST</name>
<dbReference type="EMBL" id="SHKL01000001">
    <property type="protein sequence ID" value="RZT84415.1"/>
    <property type="molecule type" value="Genomic_DNA"/>
</dbReference>
<keyword evidence="3" id="KW-1185">Reference proteome</keyword>
<dbReference type="Proteomes" id="UP000291591">
    <property type="component" value="Unassembled WGS sequence"/>
</dbReference>